<dbReference type="EMBL" id="CP133615">
    <property type="protein sequence ID" value="WMV27840.1"/>
    <property type="molecule type" value="Genomic_DNA"/>
</dbReference>
<keyword evidence="1" id="KW-0106">Calcium</keyword>
<dbReference type="PROSITE" id="PS50031">
    <property type="entry name" value="EH"/>
    <property type="match status" value="2"/>
</dbReference>
<feature type="region of interest" description="Disordered" evidence="2">
    <location>
        <begin position="271"/>
        <end position="372"/>
    </location>
</feature>
<evidence type="ECO:0000313" key="6">
    <source>
        <dbReference type="Proteomes" id="UP001234989"/>
    </source>
</evidence>
<dbReference type="GO" id="GO:0005737">
    <property type="term" value="C:cytoplasm"/>
    <property type="evidence" value="ECO:0007669"/>
    <property type="project" value="TreeGrafter"/>
</dbReference>
<gene>
    <name evidence="5" type="ORF">MTR67_021225</name>
</gene>
<dbReference type="Gene3D" id="1.10.238.10">
    <property type="entry name" value="EF-hand"/>
    <property type="match status" value="2"/>
</dbReference>
<dbReference type="SUPFAM" id="SSF47473">
    <property type="entry name" value="EF-hand"/>
    <property type="match status" value="2"/>
</dbReference>
<feature type="region of interest" description="Disordered" evidence="2">
    <location>
        <begin position="188"/>
        <end position="230"/>
    </location>
</feature>
<name>A0AAF0QVG2_SOLVR</name>
<reference evidence="5" key="1">
    <citation type="submission" date="2023-08" db="EMBL/GenBank/DDBJ databases">
        <title>A de novo genome assembly of Solanum verrucosum Schlechtendal, a Mexican diploid species geographically isolated from the other diploid A-genome species in potato relatives.</title>
        <authorList>
            <person name="Hosaka K."/>
        </authorList>
    </citation>
    <scope>NUCLEOTIDE SEQUENCE</scope>
    <source>
        <tissue evidence="5">Young leaves</tissue>
    </source>
</reference>
<sequence>MAGASQGGPNMDQFELFFRRADLDQDGRISGAEAVGFLKGSNLPQPVLAQIWTHADQSRTGYLSRPEFYNALKLVTVAQSKRELTPDIVKAALYGPASAKIPAPQINLAAVASPQLNSVGAAPAQQMGAGVPTASQNFGIRGQLPHATGMNQQYLTSQAGHSVRPPIPTAATASRPQQFVAGMNFPRGGSFTGPGLPNSNSSNDYLGSRQAAISTGPTMQPPNRGMSPLVPPVTQTLQGSLSLPSMTEANTKATGSSGNGFASDTMFGGETFSASQSVPKKSSSTPNFSLMSAPTSSAMVPVTTESQASAKPDPFAAFNTLTRQSPGNQQQVTPSVSKPNQQASVQNILPVSSSGTPAGSVPPTPEQPQVPWPKMTRAGVQKYAKVFMEVDSDRDGKISGQQARNLFLNWRLPREVLKQVWDLADQDNDSMLSLREFCVALYLMERYREGRPLPSTLPNSIMLDETLLALAGPPTAAYGSTGWGPASGVRPPQGMPGVQPVAHPGLRPPMQGALPQSDRAMQFNQQNARATSMNNSHMDQLSNGEQNMSESKGEETAAGEYKDESKDKMLLDSKEKLEFYRTKMQDLVLYKSRCDNRLNEITERALADKSEAELLGKKYEEKYKQVAEIASKLTIEEASFRDTQERKLELQQAITKMEQGGSTDGILQVKITYLITLVTQVRADRIQHDLEELLKALVDRCKKHELNMKSTALIELPPGKLFFPLFFYVLTVCSLFVLFFIAPTESLLNSEHPTLGWQPGIPEISAVWDEDWDKFEDEGFSFDVAVPANSKSTSIQKESSPTHRESPDSMSNADAKSENHSAKGNNSTVETDLMYMHSDEESKSPQGSPRERTAFDSPSGEYSDNHFGKSFKTESETDRFDEPGWGTFDNNDDVDSVWGFSAKESDHVKHGEKHFFDSTDFGASPTRTESPGAESRYQKNSPFTFEDSVPGSPLSRAGTSPRYSVGSKDPFFDSFSRYDSFSTNDRASSPRKETFTRFDSISSASGFDHSRGYSFDDADPFGSTGPFKVSSESQNTKKSSDHWSLGKLEMDIIIKKYQQRFRKVKEEMEKWNELQSRLISQFTNASSIIQRLQILQDSKNYGALTCVEGIQEAVLLKQMNSLQTILLSMNETMEKFHSVVLSLDKMVRDGRQLIKGGSVQKNLKQLQQHVGMKPSIADCLDGLQLLYEMHQSEYRLKLSVISAISAFALKPSATDDLGALQQLLVDQPNIPKEEVQVIFEIIFAEEIA</sequence>
<dbReference type="PROSITE" id="PS50222">
    <property type="entry name" value="EF_HAND_2"/>
    <property type="match status" value="2"/>
</dbReference>
<feature type="compositionally biased region" description="Low complexity" evidence="2">
    <location>
        <begin position="273"/>
        <end position="284"/>
    </location>
</feature>
<feature type="compositionally biased region" description="Pro residues" evidence="2">
    <location>
        <begin position="360"/>
        <end position="371"/>
    </location>
</feature>
<dbReference type="SMART" id="SM00027">
    <property type="entry name" value="EH"/>
    <property type="match status" value="2"/>
</dbReference>
<feature type="compositionally biased region" description="Polar residues" evidence="2">
    <location>
        <begin position="531"/>
        <end position="550"/>
    </location>
</feature>
<dbReference type="GO" id="GO:0005886">
    <property type="term" value="C:plasma membrane"/>
    <property type="evidence" value="ECO:0007669"/>
    <property type="project" value="TreeGrafter"/>
</dbReference>
<feature type="compositionally biased region" description="Polar residues" evidence="2">
    <location>
        <begin position="197"/>
        <end position="218"/>
    </location>
</feature>
<organism evidence="5 6">
    <name type="scientific">Solanum verrucosum</name>
    <dbReference type="NCBI Taxonomy" id="315347"/>
    <lineage>
        <taxon>Eukaryota</taxon>
        <taxon>Viridiplantae</taxon>
        <taxon>Streptophyta</taxon>
        <taxon>Embryophyta</taxon>
        <taxon>Tracheophyta</taxon>
        <taxon>Spermatophyta</taxon>
        <taxon>Magnoliopsida</taxon>
        <taxon>eudicotyledons</taxon>
        <taxon>Gunneridae</taxon>
        <taxon>Pentapetalae</taxon>
        <taxon>asterids</taxon>
        <taxon>lamiids</taxon>
        <taxon>Solanales</taxon>
        <taxon>Solanaceae</taxon>
        <taxon>Solanoideae</taxon>
        <taxon>Solaneae</taxon>
        <taxon>Solanum</taxon>
    </lineage>
</organism>
<dbReference type="InterPro" id="IPR018247">
    <property type="entry name" value="EF_Hand_1_Ca_BS"/>
</dbReference>
<dbReference type="AlphaFoldDB" id="A0AAF0QVG2"/>
<dbReference type="Proteomes" id="UP001234989">
    <property type="component" value="Chromosome 4"/>
</dbReference>
<dbReference type="PANTHER" id="PTHR11216:SF137">
    <property type="entry name" value="CALCIUM-BINDING EF HAND FAMILY PROTEIN"/>
    <property type="match status" value="1"/>
</dbReference>
<dbReference type="CDD" id="cd00052">
    <property type="entry name" value="EH"/>
    <property type="match status" value="2"/>
</dbReference>
<evidence type="ECO:0000259" key="3">
    <source>
        <dbReference type="PROSITE" id="PS50031"/>
    </source>
</evidence>
<dbReference type="GO" id="GO:0005634">
    <property type="term" value="C:nucleus"/>
    <property type="evidence" value="ECO:0007669"/>
    <property type="project" value="TreeGrafter"/>
</dbReference>
<feature type="compositionally biased region" description="Polar residues" evidence="2">
    <location>
        <begin position="285"/>
        <end position="309"/>
    </location>
</feature>
<dbReference type="InterPro" id="IPR011992">
    <property type="entry name" value="EF-hand-dom_pair"/>
</dbReference>
<evidence type="ECO:0000256" key="1">
    <source>
        <dbReference type="ARBA" id="ARBA00022837"/>
    </source>
</evidence>
<feature type="compositionally biased region" description="Basic and acidic residues" evidence="2">
    <location>
        <begin position="551"/>
        <end position="564"/>
    </location>
</feature>
<protein>
    <submittedName>
        <fullName evidence="5">Uncharacterized protein</fullName>
    </submittedName>
</protein>
<evidence type="ECO:0000256" key="2">
    <source>
        <dbReference type="SAM" id="MobiDB-lite"/>
    </source>
</evidence>
<feature type="domain" description="EH" evidence="3">
    <location>
        <begin position="10"/>
        <end position="100"/>
    </location>
</feature>
<dbReference type="Pfam" id="PF15011">
    <property type="entry name" value="CA109-like"/>
    <property type="match status" value="1"/>
</dbReference>
<dbReference type="InterPro" id="IPR000261">
    <property type="entry name" value="EH_dom"/>
</dbReference>
<feature type="region of interest" description="Disordered" evidence="2">
    <location>
        <begin position="791"/>
        <end position="888"/>
    </location>
</feature>
<dbReference type="GO" id="GO:0006897">
    <property type="term" value="P:endocytosis"/>
    <property type="evidence" value="ECO:0007669"/>
    <property type="project" value="TreeGrafter"/>
</dbReference>
<feature type="domain" description="EF-hand" evidence="4">
    <location>
        <begin position="9"/>
        <end position="44"/>
    </location>
</feature>
<feature type="domain" description="EH" evidence="3">
    <location>
        <begin position="379"/>
        <end position="462"/>
    </location>
</feature>
<accession>A0AAF0QVG2</accession>
<feature type="domain" description="EF-hand" evidence="4">
    <location>
        <begin position="412"/>
        <end position="447"/>
    </location>
</feature>
<feature type="compositionally biased region" description="Polar residues" evidence="2">
    <location>
        <begin position="319"/>
        <end position="357"/>
    </location>
</feature>
<dbReference type="GO" id="GO:0005509">
    <property type="term" value="F:calcium ion binding"/>
    <property type="evidence" value="ECO:0007669"/>
    <property type="project" value="InterPro"/>
</dbReference>
<feature type="region of interest" description="Disordered" evidence="2">
    <location>
        <begin position="531"/>
        <end position="564"/>
    </location>
</feature>
<dbReference type="PANTHER" id="PTHR11216">
    <property type="entry name" value="EH DOMAIN"/>
    <property type="match status" value="1"/>
</dbReference>
<feature type="compositionally biased region" description="Basic and acidic residues" evidence="2">
    <location>
        <begin position="837"/>
        <end position="854"/>
    </location>
</feature>
<dbReference type="InterPro" id="IPR029159">
    <property type="entry name" value="CA109-like"/>
</dbReference>
<dbReference type="Pfam" id="PF12763">
    <property type="entry name" value="EH"/>
    <property type="match status" value="2"/>
</dbReference>
<dbReference type="SMART" id="SM00054">
    <property type="entry name" value="EFh"/>
    <property type="match status" value="4"/>
</dbReference>
<feature type="region of interest" description="Disordered" evidence="2">
    <location>
        <begin position="915"/>
        <end position="963"/>
    </location>
</feature>
<dbReference type="InterPro" id="IPR002048">
    <property type="entry name" value="EF_hand_dom"/>
</dbReference>
<dbReference type="GO" id="GO:0016197">
    <property type="term" value="P:endosomal transport"/>
    <property type="evidence" value="ECO:0007669"/>
    <property type="project" value="TreeGrafter"/>
</dbReference>
<feature type="compositionally biased region" description="Basic and acidic residues" evidence="2">
    <location>
        <begin position="863"/>
        <end position="882"/>
    </location>
</feature>
<dbReference type="PROSITE" id="PS00018">
    <property type="entry name" value="EF_HAND_1"/>
    <property type="match status" value="1"/>
</dbReference>
<evidence type="ECO:0000313" key="5">
    <source>
        <dbReference type="EMBL" id="WMV27840.1"/>
    </source>
</evidence>
<proteinExistence type="predicted"/>
<evidence type="ECO:0000259" key="4">
    <source>
        <dbReference type="PROSITE" id="PS50222"/>
    </source>
</evidence>
<keyword evidence="6" id="KW-1185">Reference proteome</keyword>